<dbReference type="AlphaFoldDB" id="A0A1X9MAA6"/>
<dbReference type="PANTHER" id="PTHR46173">
    <property type="entry name" value="CCA TRNA NUCLEOTIDYLTRANSFERASE 1, MITOCHONDRIAL"/>
    <property type="match status" value="1"/>
</dbReference>
<dbReference type="Gene3D" id="3.30.460.10">
    <property type="entry name" value="Beta Polymerase, domain 2"/>
    <property type="match status" value="1"/>
</dbReference>
<dbReference type="NCBIfam" id="NF009814">
    <property type="entry name" value="PRK13299.1"/>
    <property type="match status" value="1"/>
</dbReference>
<keyword evidence="2 9" id="KW-0808">Transferase</keyword>
<dbReference type="Pfam" id="PF13735">
    <property type="entry name" value="tRNA_NucTran2_2"/>
    <property type="match status" value="1"/>
</dbReference>
<evidence type="ECO:0000259" key="10">
    <source>
        <dbReference type="Pfam" id="PF01743"/>
    </source>
</evidence>
<dbReference type="KEGG" id="bkw:BkAM31D_11140"/>
<comment type="similarity">
    <text evidence="9">Belongs to the tRNA nucleotidyltransferase/poly(A) polymerase family.</text>
</comment>
<evidence type="ECO:0000256" key="5">
    <source>
        <dbReference type="ARBA" id="ARBA00022723"/>
    </source>
</evidence>
<evidence type="ECO:0000313" key="13">
    <source>
        <dbReference type="EMBL" id="ARK30338.1"/>
    </source>
</evidence>
<dbReference type="RefSeq" id="WP_066151465.1">
    <property type="nucleotide sequence ID" value="NZ_CP020814.1"/>
</dbReference>
<dbReference type="Proteomes" id="UP000193006">
    <property type="component" value="Chromosome"/>
</dbReference>
<dbReference type="InterPro" id="IPR050264">
    <property type="entry name" value="Bact_CCA-adding_enz_type3_sf"/>
</dbReference>
<dbReference type="InterPro" id="IPR032810">
    <property type="entry name" value="CCA-adding_enz_C"/>
</dbReference>
<keyword evidence="6" id="KW-0547">Nucleotide-binding</keyword>
<gene>
    <name evidence="13" type="primary">cca_1</name>
    <name evidence="13" type="ORF">BkAM31D_11140</name>
</gene>
<reference evidence="13 14" key="1">
    <citation type="submission" date="2017-04" db="EMBL/GenBank/DDBJ databases">
        <title>Bacillus krulwichiae AM31D Genome sequencing and assembly.</title>
        <authorList>
            <person name="Krulwich T.A."/>
            <person name="Anastor L."/>
            <person name="Ehrlich R."/>
            <person name="Ehrlich G.D."/>
            <person name="Janto B."/>
        </authorList>
    </citation>
    <scope>NUCLEOTIDE SEQUENCE [LARGE SCALE GENOMIC DNA]</scope>
    <source>
        <strain evidence="13 14">AM31D</strain>
    </source>
</reference>
<evidence type="ECO:0000256" key="7">
    <source>
        <dbReference type="ARBA" id="ARBA00022842"/>
    </source>
</evidence>
<evidence type="ECO:0000256" key="3">
    <source>
        <dbReference type="ARBA" id="ARBA00022694"/>
    </source>
</evidence>
<dbReference type="Pfam" id="PF12627">
    <property type="entry name" value="PolyA_pol_RNAbd"/>
    <property type="match status" value="1"/>
</dbReference>
<evidence type="ECO:0000256" key="4">
    <source>
        <dbReference type="ARBA" id="ARBA00022695"/>
    </source>
</evidence>
<comment type="cofactor">
    <cofactor evidence="1">
        <name>Mg(2+)</name>
        <dbReference type="ChEBI" id="CHEBI:18420"/>
    </cofactor>
</comment>
<dbReference type="Gene3D" id="1.10.246.80">
    <property type="match status" value="1"/>
</dbReference>
<evidence type="ECO:0000259" key="11">
    <source>
        <dbReference type="Pfam" id="PF12627"/>
    </source>
</evidence>
<keyword evidence="8 9" id="KW-0694">RNA-binding</keyword>
<evidence type="ECO:0000256" key="6">
    <source>
        <dbReference type="ARBA" id="ARBA00022741"/>
    </source>
</evidence>
<keyword evidence="3" id="KW-0819">tRNA processing</keyword>
<dbReference type="STRING" id="199441.BkAM31D_11140"/>
<keyword evidence="4 13" id="KW-0548">Nucleotidyltransferase</keyword>
<dbReference type="SUPFAM" id="SSF81891">
    <property type="entry name" value="Poly A polymerase C-terminal region-like"/>
    <property type="match status" value="1"/>
</dbReference>
<keyword evidence="7" id="KW-0460">Magnesium</keyword>
<protein>
    <submittedName>
        <fullName evidence="13">CCA-adding enzyme</fullName>
        <ecNumber evidence="13">2.7.7.72</ecNumber>
    </submittedName>
</protein>
<dbReference type="Pfam" id="PF01743">
    <property type="entry name" value="PolyA_pol"/>
    <property type="match status" value="1"/>
</dbReference>
<dbReference type="InterPro" id="IPR043519">
    <property type="entry name" value="NT_sf"/>
</dbReference>
<feature type="domain" description="CCA-adding enzyme C-terminal" evidence="12">
    <location>
        <begin position="228"/>
        <end position="369"/>
    </location>
</feature>
<keyword evidence="14" id="KW-1185">Reference proteome</keyword>
<evidence type="ECO:0000259" key="12">
    <source>
        <dbReference type="Pfam" id="PF13735"/>
    </source>
</evidence>
<feature type="domain" description="tRNA nucleotidyltransferase/poly(A) polymerase RNA and SrmB- binding" evidence="11">
    <location>
        <begin position="151"/>
        <end position="209"/>
    </location>
</feature>
<keyword evidence="5" id="KW-0479">Metal-binding</keyword>
<evidence type="ECO:0000256" key="1">
    <source>
        <dbReference type="ARBA" id="ARBA00001946"/>
    </source>
</evidence>
<sequence>MQHWQEAQAVIQTLKTNGYEAYVVGGAVRDLLLQRPVADIDIVTTAKPNDVSQIFSSVHQLNTEHQTILVKVKGILFEVTTIKGSSLEEDLKARDLTINSLALNEKEELVDLVNGKQDLSLKLLRSVEPERRMTEDPLRMLRVFRFVSELGFVIDEQLLNTINKHRGAVKEIAIERVVKEWLKLIKGSYRNDSLTLMQKAKLHHSLPGLRLTSIGIQKLSMLRSLAGQSEIVCWTAYCICMGHEDEKPLKRLALSNQIQRAVKLRMKFYKLRLEKSWTPFELYNATLNVALDVENLRFLFNLTSISKDNVSSMWTSLPIQSRTELAITGSDLLRITRKEQGPWIRDALNQAERLVVTGECPNSIEDLIKALRRCEQC</sequence>
<evidence type="ECO:0000256" key="8">
    <source>
        <dbReference type="ARBA" id="ARBA00022884"/>
    </source>
</evidence>
<dbReference type="Gene3D" id="1.10.3090.10">
    <property type="entry name" value="cca-adding enzyme, domain 2"/>
    <property type="match status" value="1"/>
</dbReference>
<dbReference type="InterPro" id="IPR032828">
    <property type="entry name" value="PolyA_RNA-bd"/>
</dbReference>
<accession>A0A1X9MAA6</accession>
<dbReference type="Gene3D" id="1.20.58.560">
    <property type="match status" value="1"/>
</dbReference>
<dbReference type="PANTHER" id="PTHR46173:SF1">
    <property type="entry name" value="CCA TRNA NUCLEOTIDYLTRANSFERASE 1, MITOCHONDRIAL"/>
    <property type="match status" value="1"/>
</dbReference>
<evidence type="ECO:0000256" key="9">
    <source>
        <dbReference type="RuleBase" id="RU003953"/>
    </source>
</evidence>
<feature type="domain" description="Poly A polymerase head" evidence="10">
    <location>
        <begin position="21"/>
        <end position="125"/>
    </location>
</feature>
<dbReference type="GO" id="GO:0000049">
    <property type="term" value="F:tRNA binding"/>
    <property type="evidence" value="ECO:0007669"/>
    <property type="project" value="TreeGrafter"/>
</dbReference>
<dbReference type="EC" id="2.7.7.72" evidence="13"/>
<dbReference type="CDD" id="cd05398">
    <property type="entry name" value="NT_ClassII-CCAase"/>
    <property type="match status" value="1"/>
</dbReference>
<organism evidence="13 14">
    <name type="scientific">Halalkalibacter krulwichiae</name>
    <dbReference type="NCBI Taxonomy" id="199441"/>
    <lineage>
        <taxon>Bacteria</taxon>
        <taxon>Bacillati</taxon>
        <taxon>Bacillota</taxon>
        <taxon>Bacilli</taxon>
        <taxon>Bacillales</taxon>
        <taxon>Bacillaceae</taxon>
        <taxon>Halalkalibacter</taxon>
    </lineage>
</organism>
<dbReference type="EMBL" id="CP020814">
    <property type="protein sequence ID" value="ARK30338.1"/>
    <property type="molecule type" value="Genomic_DNA"/>
</dbReference>
<dbReference type="GO" id="GO:0004810">
    <property type="term" value="F:CCA tRNA nucleotidyltransferase activity"/>
    <property type="evidence" value="ECO:0007669"/>
    <property type="project" value="UniProtKB-EC"/>
</dbReference>
<evidence type="ECO:0000256" key="2">
    <source>
        <dbReference type="ARBA" id="ARBA00022679"/>
    </source>
</evidence>
<dbReference type="GO" id="GO:0008033">
    <property type="term" value="P:tRNA processing"/>
    <property type="evidence" value="ECO:0007669"/>
    <property type="project" value="UniProtKB-KW"/>
</dbReference>
<proteinExistence type="inferred from homology"/>
<dbReference type="GO" id="GO:0000166">
    <property type="term" value="F:nucleotide binding"/>
    <property type="evidence" value="ECO:0007669"/>
    <property type="project" value="UniProtKB-KW"/>
</dbReference>
<dbReference type="SUPFAM" id="SSF81301">
    <property type="entry name" value="Nucleotidyltransferase"/>
    <property type="match status" value="1"/>
</dbReference>
<dbReference type="GO" id="GO:0046872">
    <property type="term" value="F:metal ion binding"/>
    <property type="evidence" value="ECO:0007669"/>
    <property type="project" value="UniProtKB-KW"/>
</dbReference>
<dbReference type="InterPro" id="IPR002646">
    <property type="entry name" value="PolA_pol_head_dom"/>
</dbReference>
<name>A0A1X9MAA6_9BACI</name>
<evidence type="ECO:0000313" key="14">
    <source>
        <dbReference type="Proteomes" id="UP000193006"/>
    </source>
</evidence>